<proteinExistence type="predicted"/>
<evidence type="ECO:0000256" key="1">
    <source>
        <dbReference type="SAM" id="MobiDB-lite"/>
    </source>
</evidence>
<protein>
    <submittedName>
        <fullName evidence="2">Uncharacterized protein</fullName>
    </submittedName>
</protein>
<evidence type="ECO:0000313" key="2">
    <source>
        <dbReference type="EMBL" id="GAA3710023.1"/>
    </source>
</evidence>
<gene>
    <name evidence="2" type="ORF">GCM10023082_04920</name>
</gene>
<comment type="caution">
    <text evidence="2">The sequence shown here is derived from an EMBL/GenBank/DDBJ whole genome shotgun (WGS) entry which is preliminary data.</text>
</comment>
<accession>A0ABP7DTL2</accession>
<organism evidence="2 3">
    <name type="scientific">Streptomyces tremellae</name>
    <dbReference type="NCBI Taxonomy" id="1124239"/>
    <lineage>
        <taxon>Bacteria</taxon>
        <taxon>Bacillati</taxon>
        <taxon>Actinomycetota</taxon>
        <taxon>Actinomycetes</taxon>
        <taxon>Kitasatosporales</taxon>
        <taxon>Streptomycetaceae</taxon>
        <taxon>Streptomyces</taxon>
    </lineage>
</organism>
<dbReference type="RefSeq" id="WP_345640419.1">
    <property type="nucleotide sequence ID" value="NZ_BAABEP010000002.1"/>
</dbReference>
<dbReference type="EMBL" id="BAABEP010000002">
    <property type="protein sequence ID" value="GAA3710023.1"/>
    <property type="molecule type" value="Genomic_DNA"/>
</dbReference>
<name>A0ABP7DTL2_9ACTN</name>
<feature type="region of interest" description="Disordered" evidence="1">
    <location>
        <begin position="1"/>
        <end position="74"/>
    </location>
</feature>
<keyword evidence="3" id="KW-1185">Reference proteome</keyword>
<dbReference type="Proteomes" id="UP001499884">
    <property type="component" value="Unassembled WGS sequence"/>
</dbReference>
<evidence type="ECO:0000313" key="3">
    <source>
        <dbReference type="Proteomes" id="UP001499884"/>
    </source>
</evidence>
<reference evidence="3" key="1">
    <citation type="journal article" date="2019" name="Int. J. Syst. Evol. Microbiol.">
        <title>The Global Catalogue of Microorganisms (GCM) 10K type strain sequencing project: providing services to taxonomists for standard genome sequencing and annotation.</title>
        <authorList>
            <consortium name="The Broad Institute Genomics Platform"/>
            <consortium name="The Broad Institute Genome Sequencing Center for Infectious Disease"/>
            <person name="Wu L."/>
            <person name="Ma J."/>
        </authorList>
    </citation>
    <scope>NUCLEOTIDE SEQUENCE [LARGE SCALE GENOMIC DNA]</scope>
    <source>
        <strain evidence="3">JCM 30846</strain>
    </source>
</reference>
<sequence>MHTQRRIPPGRTEGAVRRPRPAPLSPHPEWRAQHLFVEPRYSGVPANDDVDDDVAVPAPAEPPSSQPRRRPYRP</sequence>